<dbReference type="AlphaFoldDB" id="A0A7E5WE79"/>
<sequence length="498" mass="58133">MELYVFMFIMKFIYCVTHVAMFCKYSFMFLWVMTIEGGAISNHDTSHKSLVNKCCPLNQYVGKRKMCVLSEEIYNFSSIEVYDNNMNKMDKSFDEILTFAPEKFADEFFKSESVDITLLNYRTYVLLYGDLKLEVPNAYHRWTYVPKANYCIDYSVISEPSISYWFYTSDQETEETENQYEILEFVKYGIMVSCFFMLLVLIVYCLLPELRNLGGMILMATISSLLLAFLFLLSITITDHSIQGCIGLTLVTYYFFLSSFSWMTVMSFDIWWTFRGYSKARPIHRSNNFKFLTYCLYAYGVPLVLTIFMAVLNSLDLSHLPWLITPHIPNSECFIGGGYKFLYLYIPMLILIICNWLFYLMTALNMWQSSRGNAVLENVAAGNQRAHQRQRNRFMLYLKLSVVMGLMYVFEIISFRFPGYKIWYIIDAYNILIGFALFLIFVCKRKILRKLWKRFTEKSIAKSYISKSYSSSSSGSKQDGAALPLRVCESPSGTIGFR</sequence>
<dbReference type="PROSITE" id="PS50261">
    <property type="entry name" value="G_PROTEIN_RECEP_F2_4"/>
    <property type="match status" value="1"/>
</dbReference>
<dbReference type="Pfam" id="PF00002">
    <property type="entry name" value="7tm_2"/>
    <property type="match status" value="1"/>
</dbReference>
<evidence type="ECO:0000313" key="7">
    <source>
        <dbReference type="Proteomes" id="UP000322000"/>
    </source>
</evidence>
<dbReference type="Proteomes" id="UP000322000">
    <property type="component" value="Chromosome 16"/>
</dbReference>
<feature type="domain" description="G-protein coupled receptors family 2 profile 2" evidence="6">
    <location>
        <begin position="180"/>
        <end position="445"/>
    </location>
</feature>
<dbReference type="OrthoDB" id="6134459at2759"/>
<dbReference type="GO" id="GO:0007166">
    <property type="term" value="P:cell surface receptor signaling pathway"/>
    <property type="evidence" value="ECO:0007669"/>
    <property type="project" value="InterPro"/>
</dbReference>
<feature type="transmembrane region" description="Helical" evidence="5">
    <location>
        <begin position="250"/>
        <end position="271"/>
    </location>
</feature>
<dbReference type="GO" id="GO:0005886">
    <property type="term" value="C:plasma membrane"/>
    <property type="evidence" value="ECO:0007669"/>
    <property type="project" value="TreeGrafter"/>
</dbReference>
<evidence type="ECO:0000313" key="8">
    <source>
        <dbReference type="RefSeq" id="XP_026738985.1"/>
    </source>
</evidence>
<feature type="transmembrane region" description="Helical" evidence="5">
    <location>
        <begin position="342"/>
        <end position="361"/>
    </location>
</feature>
<feature type="transmembrane region" description="Helical" evidence="5">
    <location>
        <begin position="12"/>
        <end position="33"/>
    </location>
</feature>
<reference evidence="8" key="1">
    <citation type="submission" date="2025-08" db="UniProtKB">
        <authorList>
            <consortium name="RefSeq"/>
        </authorList>
    </citation>
    <scope>IDENTIFICATION</scope>
</reference>
<dbReference type="InterPro" id="IPR017981">
    <property type="entry name" value="GPCR_2-like_7TM"/>
</dbReference>
<feature type="transmembrane region" description="Helical" evidence="5">
    <location>
        <begin position="422"/>
        <end position="443"/>
    </location>
</feature>
<keyword evidence="4 5" id="KW-0472">Membrane</keyword>
<dbReference type="CDD" id="cd15039">
    <property type="entry name" value="7tmB3_Methuselah-like"/>
    <property type="match status" value="1"/>
</dbReference>
<keyword evidence="3 5" id="KW-1133">Transmembrane helix</keyword>
<evidence type="ECO:0000256" key="3">
    <source>
        <dbReference type="ARBA" id="ARBA00022989"/>
    </source>
</evidence>
<comment type="subcellular location">
    <subcellularLocation>
        <location evidence="1">Membrane</location>
        <topology evidence="1">Multi-pass membrane protein</topology>
    </subcellularLocation>
</comment>
<dbReference type="InParanoid" id="A0A7E5WE79"/>
<dbReference type="KEGG" id="tnl:113501884"/>
<organism evidence="7 8">
    <name type="scientific">Trichoplusia ni</name>
    <name type="common">Cabbage looper</name>
    <dbReference type="NCBI Taxonomy" id="7111"/>
    <lineage>
        <taxon>Eukaryota</taxon>
        <taxon>Metazoa</taxon>
        <taxon>Ecdysozoa</taxon>
        <taxon>Arthropoda</taxon>
        <taxon>Hexapoda</taxon>
        <taxon>Insecta</taxon>
        <taxon>Pterygota</taxon>
        <taxon>Neoptera</taxon>
        <taxon>Endopterygota</taxon>
        <taxon>Lepidoptera</taxon>
        <taxon>Glossata</taxon>
        <taxon>Ditrysia</taxon>
        <taxon>Noctuoidea</taxon>
        <taxon>Noctuidae</taxon>
        <taxon>Plusiinae</taxon>
        <taxon>Trichoplusia</taxon>
    </lineage>
</organism>
<evidence type="ECO:0000256" key="4">
    <source>
        <dbReference type="ARBA" id="ARBA00023136"/>
    </source>
</evidence>
<keyword evidence="7" id="KW-1185">Reference proteome</keyword>
<dbReference type="GO" id="GO:0008528">
    <property type="term" value="F:G protein-coupled peptide receptor activity"/>
    <property type="evidence" value="ECO:0007669"/>
    <property type="project" value="TreeGrafter"/>
</dbReference>
<gene>
    <name evidence="8" type="primary">LOC113501884</name>
</gene>
<evidence type="ECO:0000256" key="5">
    <source>
        <dbReference type="SAM" id="Phobius"/>
    </source>
</evidence>
<evidence type="ECO:0000256" key="1">
    <source>
        <dbReference type="ARBA" id="ARBA00004141"/>
    </source>
</evidence>
<protein>
    <submittedName>
        <fullName evidence="8">G-protein coupled receptor Mth2-like</fullName>
    </submittedName>
</protein>
<name>A0A7E5WE79_TRINI</name>
<feature type="transmembrane region" description="Helical" evidence="5">
    <location>
        <begin position="188"/>
        <end position="207"/>
    </location>
</feature>
<dbReference type="PANTHER" id="PTHR47154">
    <property type="entry name" value="G-PROTEIN COUPLED RECEPTOR MTH-RELATED"/>
    <property type="match status" value="1"/>
</dbReference>
<dbReference type="GeneID" id="113501884"/>
<feature type="transmembrane region" description="Helical" evidence="5">
    <location>
        <begin position="216"/>
        <end position="238"/>
    </location>
</feature>
<proteinExistence type="predicted"/>
<dbReference type="InterPro" id="IPR051384">
    <property type="entry name" value="Mth_GPCR"/>
</dbReference>
<feature type="transmembrane region" description="Helical" evidence="5">
    <location>
        <begin position="394"/>
        <end position="416"/>
    </location>
</feature>
<feature type="transmembrane region" description="Helical" evidence="5">
    <location>
        <begin position="291"/>
        <end position="312"/>
    </location>
</feature>
<dbReference type="PANTHER" id="PTHR47154:SF2">
    <property type="entry name" value="G-PROTEIN COUPLED RECEPTOR MTH-RELATED"/>
    <property type="match status" value="1"/>
</dbReference>
<evidence type="ECO:0000259" key="6">
    <source>
        <dbReference type="PROSITE" id="PS50261"/>
    </source>
</evidence>
<keyword evidence="2 5" id="KW-0812">Transmembrane</keyword>
<evidence type="ECO:0000256" key="2">
    <source>
        <dbReference type="ARBA" id="ARBA00022692"/>
    </source>
</evidence>
<accession>A0A7E5WE79</accession>
<dbReference type="RefSeq" id="XP_026738985.1">
    <property type="nucleotide sequence ID" value="XM_026883184.1"/>
</dbReference>
<dbReference type="InterPro" id="IPR000832">
    <property type="entry name" value="GPCR_2_secretin-like"/>
</dbReference>
<dbReference type="Gene3D" id="1.20.1070.10">
    <property type="entry name" value="Rhodopsin 7-helix transmembrane proteins"/>
    <property type="match status" value="1"/>
</dbReference>